<name>A0A2Z4FP21_9DELT</name>
<feature type="region of interest" description="Disordered" evidence="1">
    <location>
        <begin position="1"/>
        <end position="22"/>
    </location>
</feature>
<dbReference type="Gene3D" id="1.10.3210.10">
    <property type="entry name" value="Hypothetical protein af1432"/>
    <property type="match status" value="1"/>
</dbReference>
<dbReference type="SUPFAM" id="SSF109604">
    <property type="entry name" value="HD-domain/PDEase-like"/>
    <property type="match status" value="1"/>
</dbReference>
<dbReference type="InterPro" id="IPR006674">
    <property type="entry name" value="HD_domain"/>
</dbReference>
<dbReference type="InterPro" id="IPR050135">
    <property type="entry name" value="dGTPase-like"/>
</dbReference>
<dbReference type="PANTHER" id="PTHR11373">
    <property type="entry name" value="DEOXYNUCLEOSIDE TRIPHOSPHATE TRIPHOSPHOHYDROLASE"/>
    <property type="match status" value="1"/>
</dbReference>
<dbReference type="Pfam" id="PF01966">
    <property type="entry name" value="HD"/>
    <property type="match status" value="1"/>
</dbReference>
<dbReference type="PANTHER" id="PTHR11373:SF4">
    <property type="entry name" value="DEOXYNUCLEOSIDE TRIPHOSPHATE TRIPHOSPHOHYDROLASE SAMHD1"/>
    <property type="match status" value="1"/>
</dbReference>
<evidence type="ECO:0000259" key="2">
    <source>
        <dbReference type="SMART" id="SM00471"/>
    </source>
</evidence>
<gene>
    <name evidence="3" type="ORF">DN745_15970</name>
</gene>
<proteinExistence type="predicted"/>
<evidence type="ECO:0000256" key="1">
    <source>
        <dbReference type="SAM" id="MobiDB-lite"/>
    </source>
</evidence>
<dbReference type="AlphaFoldDB" id="A0A2Z4FP21"/>
<sequence length="455" mass="51140">MKDTKKDMLDNNTKRSTPSRPKIFRDPVHNIIAFDLDDPVEATLFRLIRSRTFQRLRRIRQLGFANLVYHGAEHTRFGHSIGVAHVARRMFDALDHGFGEAERMEVLCAALLHDVGHGPFSHAIENVTLIHHENYSAQLVCDPAGDIYPILAEYDPDLPATVASYFGPRSEFPPEKHVLLDIVSSQLDADRLDYIQRDGVATGVKIGLYDFERILTMLQTYESDGGASPLSRRLAVSYRAREAVEGYLMARFHMFKQVYLHKAVRAADKMLEAVVARATALLREGYAFSAALSPGLASLLAGERLGTEAFISLDDTDIWIALKQWRNDADPILSRLSAGLLDRELYKTIDLGISDPVWIARILDRAGELAREMGLDPEYFVLTDHAYDTPYKPYDPRHGDIGAHIPIVDPDGRAAPIEQRSDMVHLLGRDSYKIVRLCVPAELRDRLVLEPVYAG</sequence>
<protein>
    <recommendedName>
        <fullName evidence="2">HD/PDEase domain-containing protein</fullName>
    </recommendedName>
</protein>
<dbReference type="Proteomes" id="UP000249799">
    <property type="component" value="Chromosome"/>
</dbReference>
<feature type="domain" description="HD/PDEase" evidence="2">
    <location>
        <begin position="72"/>
        <end position="204"/>
    </location>
</feature>
<organism evidence="3 4">
    <name type="scientific">Bradymonas sediminis</name>
    <dbReference type="NCBI Taxonomy" id="1548548"/>
    <lineage>
        <taxon>Bacteria</taxon>
        <taxon>Deltaproteobacteria</taxon>
        <taxon>Bradymonadales</taxon>
        <taxon>Bradymonadaceae</taxon>
        <taxon>Bradymonas</taxon>
    </lineage>
</organism>
<dbReference type="GO" id="GO:0006203">
    <property type="term" value="P:dGTP catabolic process"/>
    <property type="evidence" value="ECO:0007669"/>
    <property type="project" value="TreeGrafter"/>
</dbReference>
<keyword evidence="4" id="KW-1185">Reference proteome</keyword>
<dbReference type="CDD" id="cd00077">
    <property type="entry name" value="HDc"/>
    <property type="match status" value="1"/>
</dbReference>
<dbReference type="KEGG" id="bsed:DN745_15970"/>
<feature type="compositionally biased region" description="Basic and acidic residues" evidence="1">
    <location>
        <begin position="1"/>
        <end position="13"/>
    </location>
</feature>
<dbReference type="OrthoDB" id="9803619at2"/>
<evidence type="ECO:0000313" key="3">
    <source>
        <dbReference type="EMBL" id="AWV90729.1"/>
    </source>
</evidence>
<evidence type="ECO:0000313" key="4">
    <source>
        <dbReference type="Proteomes" id="UP000249799"/>
    </source>
</evidence>
<dbReference type="EMBL" id="CP030032">
    <property type="protein sequence ID" value="AWV90729.1"/>
    <property type="molecule type" value="Genomic_DNA"/>
</dbReference>
<dbReference type="RefSeq" id="WP_111336347.1">
    <property type="nucleotide sequence ID" value="NZ_CP030032.1"/>
</dbReference>
<dbReference type="GO" id="GO:0008832">
    <property type="term" value="F:dGTPase activity"/>
    <property type="evidence" value="ECO:0007669"/>
    <property type="project" value="TreeGrafter"/>
</dbReference>
<dbReference type="SMART" id="SM00471">
    <property type="entry name" value="HDc"/>
    <property type="match status" value="1"/>
</dbReference>
<reference evidence="3 4" key="1">
    <citation type="submission" date="2018-06" db="EMBL/GenBank/DDBJ databases">
        <title>Lujinxingia sediminis gen. nov. sp. nov., a new facultative anaerobic member of the class Deltaproteobacteria, and proposal of Lujinxingaceae fam. nov.</title>
        <authorList>
            <person name="Guo L.-Y."/>
            <person name="Li C.-M."/>
            <person name="Wang S."/>
            <person name="Du Z.-J."/>
        </authorList>
    </citation>
    <scope>NUCLEOTIDE SEQUENCE [LARGE SCALE GENOMIC DNA]</scope>
    <source>
        <strain evidence="3 4">FA350</strain>
    </source>
</reference>
<accession>A0A2Z4FP21</accession>
<dbReference type="InterPro" id="IPR003607">
    <property type="entry name" value="HD/PDEase_dom"/>
</dbReference>